<dbReference type="PANTHER" id="PTHR43775:SF51">
    <property type="entry name" value="INACTIVE PHENOLPHTHIOCEROL SYNTHESIS POLYKETIDE SYNTHASE TYPE I PKS1-RELATED"/>
    <property type="match status" value="1"/>
</dbReference>
<evidence type="ECO:0000313" key="6">
    <source>
        <dbReference type="Proteomes" id="UP001523219"/>
    </source>
</evidence>
<keyword evidence="3 5" id="KW-0012">Acyltransferase</keyword>
<evidence type="ECO:0000256" key="1">
    <source>
        <dbReference type="ARBA" id="ARBA00022679"/>
    </source>
</evidence>
<name>A0ABT0ZN68_9ACTN</name>
<dbReference type="SMART" id="SM00827">
    <property type="entry name" value="PKS_AT"/>
    <property type="match status" value="1"/>
</dbReference>
<keyword evidence="1" id="KW-0808">Transferase</keyword>
<evidence type="ECO:0000256" key="2">
    <source>
        <dbReference type="ARBA" id="ARBA00023268"/>
    </source>
</evidence>
<dbReference type="GO" id="GO:0016746">
    <property type="term" value="F:acyltransferase activity"/>
    <property type="evidence" value="ECO:0007669"/>
    <property type="project" value="UniProtKB-KW"/>
</dbReference>
<feature type="domain" description="Malonyl-CoA:ACP transacylase (MAT)" evidence="4">
    <location>
        <begin position="7"/>
        <end position="198"/>
    </location>
</feature>
<dbReference type="InterPro" id="IPR050091">
    <property type="entry name" value="PKS_NRPS_Biosynth_Enz"/>
</dbReference>
<proteinExistence type="predicted"/>
<feature type="non-terminal residue" evidence="5">
    <location>
        <position position="1"/>
    </location>
</feature>
<feature type="non-terminal residue" evidence="5">
    <location>
        <position position="198"/>
    </location>
</feature>
<evidence type="ECO:0000256" key="3">
    <source>
        <dbReference type="ARBA" id="ARBA00023315"/>
    </source>
</evidence>
<reference evidence="5 6" key="1">
    <citation type="submission" date="2022-05" db="EMBL/GenBank/DDBJ databases">
        <title>Streptomyces sp. nov. RY43-2 isolated from soil of a peat swamp forest.</title>
        <authorList>
            <person name="Kanchanasin P."/>
            <person name="Tanasupawat S."/>
            <person name="Phongsopitanun W."/>
        </authorList>
    </citation>
    <scope>NUCLEOTIDE SEQUENCE [LARGE SCALE GENOMIC DNA]</scope>
    <source>
        <strain evidence="5 6">RY43-2</strain>
    </source>
</reference>
<keyword evidence="2" id="KW-0511">Multifunctional enzyme</keyword>
<evidence type="ECO:0000259" key="4">
    <source>
        <dbReference type="SMART" id="SM00827"/>
    </source>
</evidence>
<dbReference type="InterPro" id="IPR016036">
    <property type="entry name" value="Malonyl_transacylase_ACP-bd"/>
</dbReference>
<dbReference type="InterPro" id="IPR014043">
    <property type="entry name" value="Acyl_transferase_dom"/>
</dbReference>
<dbReference type="InterPro" id="IPR016035">
    <property type="entry name" value="Acyl_Trfase/lysoPLipase"/>
</dbReference>
<keyword evidence="6" id="KW-1185">Reference proteome</keyword>
<dbReference type="Proteomes" id="UP001523219">
    <property type="component" value="Unassembled WGS sequence"/>
</dbReference>
<gene>
    <name evidence="5" type="ORF">NGF19_30430</name>
</gene>
<dbReference type="RefSeq" id="WP_252429166.1">
    <property type="nucleotide sequence ID" value="NZ_JAMWMR010000106.1"/>
</dbReference>
<dbReference type="PANTHER" id="PTHR43775">
    <property type="entry name" value="FATTY ACID SYNTHASE"/>
    <property type="match status" value="1"/>
</dbReference>
<dbReference type="InterPro" id="IPR001227">
    <property type="entry name" value="Ac_transferase_dom_sf"/>
</dbReference>
<comment type="caution">
    <text evidence="5">The sequence shown here is derived from an EMBL/GenBank/DDBJ whole genome shotgun (WGS) entry which is preliminary data.</text>
</comment>
<dbReference type="EMBL" id="JAMWMR010000106">
    <property type="protein sequence ID" value="MCN9245041.1"/>
    <property type="molecule type" value="Genomic_DNA"/>
</dbReference>
<dbReference type="Pfam" id="PF00698">
    <property type="entry name" value="Acyl_transf_1"/>
    <property type="match status" value="1"/>
</dbReference>
<dbReference type="Gene3D" id="3.40.366.10">
    <property type="entry name" value="Malonyl-Coenzyme A Acyl Carrier Protein, domain 2"/>
    <property type="match status" value="1"/>
</dbReference>
<accession>A0ABT0ZN68</accession>
<evidence type="ECO:0000313" key="5">
    <source>
        <dbReference type="EMBL" id="MCN9245041.1"/>
    </source>
</evidence>
<dbReference type="SUPFAM" id="SSF55048">
    <property type="entry name" value="Probable ACP-binding domain of malonyl-CoA ACP transacylase"/>
    <property type="match status" value="1"/>
</dbReference>
<dbReference type="SUPFAM" id="SSF52151">
    <property type="entry name" value="FabD/lysophospholipase-like"/>
    <property type="match status" value="1"/>
</dbReference>
<protein>
    <submittedName>
        <fullName evidence="5">Acyltransferase domain-containing protein</fullName>
    </submittedName>
</protein>
<organism evidence="5 6">
    <name type="scientific">Streptomyces macrolidinus</name>
    <dbReference type="NCBI Taxonomy" id="2952607"/>
    <lineage>
        <taxon>Bacteria</taxon>
        <taxon>Bacillati</taxon>
        <taxon>Actinomycetota</taxon>
        <taxon>Actinomycetes</taxon>
        <taxon>Kitasatosporales</taxon>
        <taxon>Streptomycetaceae</taxon>
        <taxon>Streptomyces</taxon>
    </lineage>
</organism>
<sequence length="198" mass="20732">VRGEFFGADAEVLEATGVAQPVLFAFEVALFRLWESWGVLPDAVAGHSVGEIAAAHVAGVLSLEDACVLVGARGRLMQALPSGGVMVAVEASEDEVLPLLCEAGVVSLAAVNGPLSVVVSGEQDAVERVVAALPGRRSRRLRVSHAFHSPLMEPMLEDFRQALAGLSFRSPDLRFVSTVTGAAVAEEVAAAEYWVGQV</sequence>